<reference evidence="4" key="1">
    <citation type="submission" date="2017-02" db="UniProtKB">
        <authorList>
            <consortium name="WormBaseParasite"/>
        </authorList>
    </citation>
    <scope>IDENTIFICATION</scope>
</reference>
<evidence type="ECO:0000313" key="2">
    <source>
        <dbReference type="EMBL" id="VDK73952.1"/>
    </source>
</evidence>
<organism evidence="4">
    <name type="scientific">Anisakis simplex</name>
    <name type="common">Herring worm</name>
    <dbReference type="NCBI Taxonomy" id="6269"/>
    <lineage>
        <taxon>Eukaryota</taxon>
        <taxon>Metazoa</taxon>
        <taxon>Ecdysozoa</taxon>
        <taxon>Nematoda</taxon>
        <taxon>Chromadorea</taxon>
        <taxon>Rhabditida</taxon>
        <taxon>Spirurina</taxon>
        <taxon>Ascaridomorpha</taxon>
        <taxon>Ascaridoidea</taxon>
        <taxon>Anisakidae</taxon>
        <taxon>Anisakis</taxon>
        <taxon>Anisakis simplex complex</taxon>
    </lineage>
</organism>
<dbReference type="EMBL" id="UYRR01038579">
    <property type="protein sequence ID" value="VDK73952.1"/>
    <property type="molecule type" value="Genomic_DNA"/>
</dbReference>
<reference evidence="2 3" key="2">
    <citation type="submission" date="2018-11" db="EMBL/GenBank/DDBJ databases">
        <authorList>
            <consortium name="Pathogen Informatics"/>
        </authorList>
    </citation>
    <scope>NUCLEOTIDE SEQUENCE [LARGE SCALE GENOMIC DNA]</scope>
</reference>
<gene>
    <name evidence="2" type="ORF">ASIM_LOCUS20052</name>
</gene>
<keyword evidence="1" id="KW-0812">Transmembrane</keyword>
<keyword evidence="1" id="KW-0472">Membrane</keyword>
<keyword evidence="1" id="KW-1133">Transmembrane helix</keyword>
<evidence type="ECO:0000313" key="4">
    <source>
        <dbReference type="WBParaSite" id="ASIM_0002067301-mRNA-1"/>
    </source>
</evidence>
<proteinExistence type="predicted"/>
<evidence type="ECO:0000313" key="3">
    <source>
        <dbReference type="Proteomes" id="UP000267096"/>
    </source>
</evidence>
<accession>A0A0M3KI54</accession>
<protein>
    <submittedName>
        <fullName evidence="4">Transmembrane protein</fullName>
    </submittedName>
</protein>
<dbReference type="Proteomes" id="UP000267096">
    <property type="component" value="Unassembled WGS sequence"/>
</dbReference>
<feature type="transmembrane region" description="Helical" evidence="1">
    <location>
        <begin position="33"/>
        <end position="53"/>
    </location>
</feature>
<dbReference type="WBParaSite" id="ASIM_0002067301-mRNA-1">
    <property type="protein sequence ID" value="ASIM_0002067301-mRNA-1"/>
    <property type="gene ID" value="ASIM_0002067301"/>
</dbReference>
<dbReference type="AlphaFoldDB" id="A0A0M3KI54"/>
<feature type="transmembrane region" description="Helical" evidence="1">
    <location>
        <begin position="83"/>
        <end position="104"/>
    </location>
</feature>
<keyword evidence="3" id="KW-1185">Reference proteome</keyword>
<sequence length="128" mass="14154">METANSPLTSNDAESSSVQSSRKFTKLISEAKSLVAFAIFSVTLYLTAIAVFHRPLVSLPFSPRIIPESNHTEAGEPPDRENYIASVFSLIVMLIGSIVFGYLVDLCRLPPLLEKMFAIFLEPEVDFT</sequence>
<name>A0A0M3KI54_ANISI</name>
<evidence type="ECO:0000256" key="1">
    <source>
        <dbReference type="SAM" id="Phobius"/>
    </source>
</evidence>